<proteinExistence type="predicted"/>
<dbReference type="RefSeq" id="XP_016936877.1">
    <property type="nucleotide sequence ID" value="XM_017081388.4"/>
</dbReference>
<accession>A0AB39ZJ73</accession>
<organism evidence="1 2">
    <name type="scientific">Drosophila suzukii</name>
    <name type="common">Spotted-wing drosophila fruit fly</name>
    <dbReference type="NCBI Taxonomy" id="28584"/>
    <lineage>
        <taxon>Eukaryota</taxon>
        <taxon>Metazoa</taxon>
        <taxon>Ecdysozoa</taxon>
        <taxon>Arthropoda</taxon>
        <taxon>Hexapoda</taxon>
        <taxon>Insecta</taxon>
        <taxon>Pterygota</taxon>
        <taxon>Neoptera</taxon>
        <taxon>Endopterygota</taxon>
        <taxon>Diptera</taxon>
        <taxon>Brachycera</taxon>
        <taxon>Muscomorpha</taxon>
        <taxon>Ephydroidea</taxon>
        <taxon>Drosophilidae</taxon>
        <taxon>Drosophila</taxon>
        <taxon>Sophophora</taxon>
    </lineage>
</organism>
<reference evidence="2" key="1">
    <citation type="submission" date="2025-08" db="UniProtKB">
        <authorList>
            <consortium name="RefSeq"/>
        </authorList>
    </citation>
    <scope>IDENTIFICATION</scope>
</reference>
<protein>
    <submittedName>
        <fullName evidence="2">Uncharacterized protein</fullName>
    </submittedName>
</protein>
<keyword evidence="1" id="KW-1185">Reference proteome</keyword>
<dbReference type="GeneID" id="108015127"/>
<name>A0AB39ZJ73_DROSZ</name>
<sequence length="79" mass="8994">MFLGFLVDFFNCRRFGVDCMMEFPSTPSIEEAPTNTVKVQLPSPLPVTFEIIRSPWALEQECNDGLDGFDDPRLPELII</sequence>
<evidence type="ECO:0000313" key="2">
    <source>
        <dbReference type="RefSeq" id="XP_016936877.1"/>
    </source>
</evidence>
<dbReference type="Proteomes" id="UP001652628">
    <property type="component" value="Chromosome X"/>
</dbReference>
<gene>
    <name evidence="2" type="primary">LOC108015127</name>
</gene>
<dbReference type="AlphaFoldDB" id="A0AB39ZJ73"/>
<evidence type="ECO:0000313" key="1">
    <source>
        <dbReference type="Proteomes" id="UP001652628"/>
    </source>
</evidence>